<keyword evidence="3" id="KW-1185">Reference proteome</keyword>
<dbReference type="RefSeq" id="WP_137331729.1">
    <property type="nucleotide sequence ID" value="NZ_CP040077.1"/>
</dbReference>
<evidence type="ECO:0000313" key="2">
    <source>
        <dbReference type="EMBL" id="QCP48898.1"/>
    </source>
</evidence>
<feature type="transmembrane region" description="Helical" evidence="1">
    <location>
        <begin position="170"/>
        <end position="186"/>
    </location>
</feature>
<feature type="transmembrane region" description="Helical" evidence="1">
    <location>
        <begin position="33"/>
        <end position="54"/>
    </location>
</feature>
<feature type="transmembrane region" description="Helical" evidence="1">
    <location>
        <begin position="143"/>
        <end position="164"/>
    </location>
</feature>
<dbReference type="OrthoDB" id="8537043at2"/>
<feature type="transmembrane region" description="Helical" evidence="1">
    <location>
        <begin position="61"/>
        <end position="80"/>
    </location>
</feature>
<keyword evidence="1" id="KW-0812">Transmembrane</keyword>
<name>A0A4P8IJF3_9BURK</name>
<sequence>MNGLARFARAALGIAFVAGYELGAHYAVSTPGLQGVGLALALTPLLALTLAAALQPSRRAWMLPLWLGACAALWMLRAPLARHFEWGLYLEHLSFNLMMAVVFGSTLRPGYEPLCSRFAAMVHGPLTPAVAVYTRRITLAWTLFFITMAGVSTLLFALSSIVVWSTFANYWMLPLVALMFAAEYGCRRFALPDERSSILDGVRAYRRSMRDRAAVEAR</sequence>
<protein>
    <recommendedName>
        <fullName evidence="4">Transmembrane protein</fullName>
    </recommendedName>
</protein>
<dbReference type="AlphaFoldDB" id="A0A4P8IJF3"/>
<dbReference type="EMBL" id="CP040077">
    <property type="protein sequence ID" value="QCP48898.1"/>
    <property type="molecule type" value="Genomic_DNA"/>
</dbReference>
<proteinExistence type="predicted"/>
<organism evidence="2 3">
    <name type="scientific">Trinickia violacea</name>
    <dbReference type="NCBI Taxonomy" id="2571746"/>
    <lineage>
        <taxon>Bacteria</taxon>
        <taxon>Pseudomonadati</taxon>
        <taxon>Pseudomonadota</taxon>
        <taxon>Betaproteobacteria</taxon>
        <taxon>Burkholderiales</taxon>
        <taxon>Burkholderiaceae</taxon>
        <taxon>Trinickia</taxon>
    </lineage>
</organism>
<evidence type="ECO:0000313" key="3">
    <source>
        <dbReference type="Proteomes" id="UP000298656"/>
    </source>
</evidence>
<dbReference type="Proteomes" id="UP000298656">
    <property type="component" value="Chromosome 1"/>
</dbReference>
<gene>
    <name evidence="2" type="ORF">FAZ95_06680</name>
</gene>
<accession>A0A4P8IJF3</accession>
<evidence type="ECO:0008006" key="4">
    <source>
        <dbReference type="Google" id="ProtNLM"/>
    </source>
</evidence>
<feature type="transmembrane region" description="Helical" evidence="1">
    <location>
        <begin position="86"/>
        <end position="107"/>
    </location>
</feature>
<keyword evidence="1" id="KW-0472">Membrane</keyword>
<evidence type="ECO:0000256" key="1">
    <source>
        <dbReference type="SAM" id="Phobius"/>
    </source>
</evidence>
<dbReference type="KEGG" id="tvl:FAZ95_06680"/>
<reference evidence="2 3" key="1">
    <citation type="submission" date="2019-05" db="EMBL/GenBank/DDBJ databases">
        <title>Burkholderia sp. DHOD12, isolated from subtropical forest soil.</title>
        <authorList>
            <person name="Gao Z.-H."/>
            <person name="Qiu L.-H."/>
        </authorList>
    </citation>
    <scope>NUCLEOTIDE SEQUENCE [LARGE SCALE GENOMIC DNA]</scope>
    <source>
        <strain evidence="2 3">DHOD12</strain>
    </source>
</reference>
<keyword evidence="1" id="KW-1133">Transmembrane helix</keyword>